<name>A0A284SAH4_ARMOS</name>
<dbReference type="AlphaFoldDB" id="A0A284SAH4"/>
<organism evidence="1 2">
    <name type="scientific">Armillaria ostoyae</name>
    <name type="common">Armillaria root rot fungus</name>
    <dbReference type="NCBI Taxonomy" id="47428"/>
    <lineage>
        <taxon>Eukaryota</taxon>
        <taxon>Fungi</taxon>
        <taxon>Dikarya</taxon>
        <taxon>Basidiomycota</taxon>
        <taxon>Agaricomycotina</taxon>
        <taxon>Agaricomycetes</taxon>
        <taxon>Agaricomycetidae</taxon>
        <taxon>Agaricales</taxon>
        <taxon>Marasmiineae</taxon>
        <taxon>Physalacriaceae</taxon>
        <taxon>Armillaria</taxon>
    </lineage>
</organism>
<evidence type="ECO:0000313" key="2">
    <source>
        <dbReference type="Proteomes" id="UP000219338"/>
    </source>
</evidence>
<dbReference type="EMBL" id="FUEG01000051">
    <property type="protein sequence ID" value="SJL17975.1"/>
    <property type="molecule type" value="Genomic_DNA"/>
</dbReference>
<protein>
    <submittedName>
        <fullName evidence="1">Uncharacterized protein</fullName>
    </submittedName>
</protein>
<gene>
    <name evidence="1" type="ORF">ARMOST_21546</name>
</gene>
<dbReference type="Proteomes" id="UP000219338">
    <property type="component" value="Unassembled WGS sequence"/>
</dbReference>
<keyword evidence="2" id="KW-1185">Reference proteome</keyword>
<reference evidence="2" key="1">
    <citation type="journal article" date="2017" name="Nat. Ecol. Evol.">
        <title>Genome expansion and lineage-specific genetic innovations in the forest pathogenic fungi Armillaria.</title>
        <authorList>
            <person name="Sipos G."/>
            <person name="Prasanna A.N."/>
            <person name="Walter M.C."/>
            <person name="O'Connor E."/>
            <person name="Balint B."/>
            <person name="Krizsan K."/>
            <person name="Kiss B."/>
            <person name="Hess J."/>
            <person name="Varga T."/>
            <person name="Slot J."/>
            <person name="Riley R."/>
            <person name="Boka B."/>
            <person name="Rigling D."/>
            <person name="Barry K."/>
            <person name="Lee J."/>
            <person name="Mihaltcheva S."/>
            <person name="LaButti K."/>
            <person name="Lipzen A."/>
            <person name="Waldron R."/>
            <person name="Moloney N.M."/>
            <person name="Sperisen C."/>
            <person name="Kredics L."/>
            <person name="Vagvoelgyi C."/>
            <person name="Patrignani A."/>
            <person name="Fitzpatrick D."/>
            <person name="Nagy I."/>
            <person name="Doyle S."/>
            <person name="Anderson J.B."/>
            <person name="Grigoriev I.V."/>
            <person name="Gueldener U."/>
            <person name="Muensterkoetter M."/>
            <person name="Nagy L.G."/>
        </authorList>
    </citation>
    <scope>NUCLEOTIDE SEQUENCE [LARGE SCALE GENOMIC DNA]</scope>
    <source>
        <strain evidence="2">C18/9</strain>
    </source>
</reference>
<accession>A0A284SAH4</accession>
<evidence type="ECO:0000313" key="1">
    <source>
        <dbReference type="EMBL" id="SJL17975.1"/>
    </source>
</evidence>
<dbReference type="OrthoDB" id="3056789at2759"/>
<proteinExistence type="predicted"/>
<sequence>MVVSERARATGLANACPTLQLGIYLNRGPWYRPFPSLQPLLRYRSSPCLLFNNLFLKMIDHNVFPPPPSMKIVPLMEQRLMKGCWEDGNGADVASRFTPIAICVSFFVVSKPPLIGPSYEERVLLSKIQSWR</sequence>
<dbReference type="STRING" id="47428.A0A284SAH4"/>